<sequence length="123" mass="13091">MSEKAKVLALFEDYEPIIRSLGNILTGEGYQIAVCERDMNESMKVAAQLNNLGVIAALVDGNLTTGETDNREGALITAKIHKKSPGVVVIGTASDGSVKGADYNVEKTEGPQALLDVLAKIFR</sequence>
<evidence type="ECO:0008006" key="3">
    <source>
        <dbReference type="Google" id="ProtNLM"/>
    </source>
</evidence>
<dbReference type="EMBL" id="MFAK01000030">
    <property type="protein sequence ID" value="OGD74648.1"/>
    <property type="molecule type" value="Genomic_DNA"/>
</dbReference>
<evidence type="ECO:0000313" key="2">
    <source>
        <dbReference type="Proteomes" id="UP000176191"/>
    </source>
</evidence>
<reference evidence="1 2" key="1">
    <citation type="journal article" date="2016" name="Nat. Commun.">
        <title>Thousands of microbial genomes shed light on interconnected biogeochemical processes in an aquifer system.</title>
        <authorList>
            <person name="Anantharaman K."/>
            <person name="Brown C.T."/>
            <person name="Hug L.A."/>
            <person name="Sharon I."/>
            <person name="Castelle C.J."/>
            <person name="Probst A.J."/>
            <person name="Thomas B.C."/>
            <person name="Singh A."/>
            <person name="Wilkins M.J."/>
            <person name="Karaoz U."/>
            <person name="Brodie E.L."/>
            <person name="Williams K.H."/>
            <person name="Hubbard S.S."/>
            <person name="Banfield J.F."/>
        </authorList>
    </citation>
    <scope>NUCLEOTIDE SEQUENCE [LARGE SCALE GENOMIC DNA]</scope>
</reference>
<accession>A0A1F5F4S6</accession>
<comment type="caution">
    <text evidence="1">The sequence shown here is derived from an EMBL/GenBank/DDBJ whole genome shotgun (WGS) entry which is preliminary data.</text>
</comment>
<organism evidence="1 2">
    <name type="scientific">Candidatus Collierbacteria bacterium RIFOXYA2_FULL_46_10</name>
    <dbReference type="NCBI Taxonomy" id="1817726"/>
    <lineage>
        <taxon>Bacteria</taxon>
        <taxon>Candidatus Collieribacteriota</taxon>
    </lineage>
</organism>
<protein>
    <recommendedName>
        <fullName evidence="3">Response regulatory domain-containing protein</fullName>
    </recommendedName>
</protein>
<evidence type="ECO:0000313" key="1">
    <source>
        <dbReference type="EMBL" id="OGD74648.1"/>
    </source>
</evidence>
<dbReference type="Proteomes" id="UP000176191">
    <property type="component" value="Unassembled WGS sequence"/>
</dbReference>
<gene>
    <name evidence="1" type="ORF">A2228_01580</name>
</gene>
<name>A0A1F5F4S6_9BACT</name>
<dbReference type="AlphaFoldDB" id="A0A1F5F4S6"/>
<proteinExistence type="predicted"/>